<dbReference type="EMBL" id="CP035493">
    <property type="protein sequence ID" value="QAY71768.1"/>
    <property type="molecule type" value="Genomic_DNA"/>
</dbReference>
<evidence type="ECO:0000313" key="3">
    <source>
        <dbReference type="EMBL" id="QAY71768.1"/>
    </source>
</evidence>
<feature type="region of interest" description="Disordered" evidence="1">
    <location>
        <begin position="249"/>
        <end position="403"/>
    </location>
</feature>
<dbReference type="PANTHER" id="PTHR34876:SF4">
    <property type="entry name" value="1,4-BETA-D-GLUCAN CELLOBIOHYDROLASE C-RELATED"/>
    <property type="match status" value="1"/>
</dbReference>
<feature type="compositionally biased region" description="Basic residues" evidence="1">
    <location>
        <begin position="280"/>
        <end position="295"/>
    </location>
</feature>
<gene>
    <name evidence="3" type="ORF">ET471_06765</name>
</gene>
<feature type="compositionally biased region" description="Basic and acidic residues" evidence="1">
    <location>
        <begin position="369"/>
        <end position="385"/>
    </location>
</feature>
<protein>
    <recommendedName>
        <fullName evidence="5">Glucanase</fullName>
    </recommendedName>
</protein>
<feature type="compositionally biased region" description="Low complexity" evidence="1">
    <location>
        <begin position="249"/>
        <end position="271"/>
    </location>
</feature>
<dbReference type="PANTHER" id="PTHR34876">
    <property type="match status" value="1"/>
</dbReference>
<dbReference type="SUPFAM" id="SSF51989">
    <property type="entry name" value="Glycosyl hydrolases family 6, cellulases"/>
    <property type="match status" value="2"/>
</dbReference>
<accession>A0A4P6FMC6</accession>
<dbReference type="Proteomes" id="UP000292118">
    <property type="component" value="Chromosome"/>
</dbReference>
<evidence type="ECO:0000313" key="4">
    <source>
        <dbReference type="Proteomes" id="UP000292118"/>
    </source>
</evidence>
<dbReference type="GO" id="GO:0004553">
    <property type="term" value="F:hydrolase activity, hydrolyzing O-glycosyl compounds"/>
    <property type="evidence" value="ECO:0007669"/>
    <property type="project" value="InterPro"/>
</dbReference>
<dbReference type="InterPro" id="IPR036434">
    <property type="entry name" value="Beta_cellobiohydrolase_sf"/>
</dbReference>
<keyword evidence="2" id="KW-0732">Signal</keyword>
<reference evidence="3 4" key="1">
    <citation type="submission" date="2019-01" db="EMBL/GenBank/DDBJ databases">
        <title>Genome sequencing of strain FW10M-9.</title>
        <authorList>
            <person name="Heo J."/>
            <person name="Kim S.-J."/>
            <person name="Kim J.-S."/>
            <person name="Hong S.-B."/>
            <person name="Kwon S.-W."/>
        </authorList>
    </citation>
    <scope>NUCLEOTIDE SEQUENCE [LARGE SCALE GENOMIC DNA]</scope>
    <source>
        <strain evidence="3 4">FW10M-9</strain>
    </source>
</reference>
<dbReference type="Gene3D" id="3.20.20.40">
    <property type="entry name" value="1, 4-beta cellobiohydrolase"/>
    <property type="match status" value="2"/>
</dbReference>
<dbReference type="Pfam" id="PF01341">
    <property type="entry name" value="Glyco_hydro_6"/>
    <property type="match status" value="2"/>
</dbReference>
<evidence type="ECO:0008006" key="5">
    <source>
        <dbReference type="Google" id="ProtNLM"/>
    </source>
</evidence>
<sequence>MAAATALAATVALVASPAASAAGGETLWVNNNSTTKQAVADLHLKGQAREDARTLAGYASASWFTGGTAKEVRNDVHNVVRRAADAGGVPTLVAYNIPFRDCAQYSAGVDSKYASQLGDVVPTTRFVVDTSRNGLGPWDPATSTYPAYPAGADKQDWCNPPGRGLGLRPTLTTGDPLVAGFQWIKVPGESDGSCQRGVPGTADPERGTVDPAAGVWFPAQAPRSLKNLTLAKVESSFYGFRYGNHWCSPGGSRPRTAAARAGARRGPAVRRLPQDPGVVHARHGAGPRGVRRGLLARRQAGVPARDRPGGGLRGPGPRSRQVPLRRFPLARAERAARDPERLQEVHRGPRDRRRRGRARLVGGRPARGGRGDLRARDGGARDLRVPLRRHGGPRPGAARDPGR</sequence>
<feature type="signal peptide" evidence="2">
    <location>
        <begin position="1"/>
        <end position="21"/>
    </location>
</feature>
<feature type="compositionally biased region" description="Basic and acidic residues" evidence="1">
    <location>
        <begin position="331"/>
        <end position="348"/>
    </location>
</feature>
<evidence type="ECO:0000256" key="2">
    <source>
        <dbReference type="SAM" id="SignalP"/>
    </source>
</evidence>
<dbReference type="OrthoDB" id="309899at2"/>
<proteinExistence type="predicted"/>
<evidence type="ECO:0000256" key="1">
    <source>
        <dbReference type="SAM" id="MobiDB-lite"/>
    </source>
</evidence>
<dbReference type="GO" id="GO:0030245">
    <property type="term" value="P:cellulose catabolic process"/>
    <property type="evidence" value="ECO:0007669"/>
    <property type="project" value="InterPro"/>
</dbReference>
<feature type="compositionally biased region" description="Basic residues" evidence="1">
    <location>
        <begin position="349"/>
        <end position="358"/>
    </location>
</feature>
<keyword evidence="4" id="KW-1185">Reference proteome</keyword>
<dbReference type="KEGG" id="xya:ET471_06765"/>
<organism evidence="3 4">
    <name type="scientific">Xylanimonas protaetiae</name>
    <dbReference type="NCBI Taxonomy" id="2509457"/>
    <lineage>
        <taxon>Bacteria</taxon>
        <taxon>Bacillati</taxon>
        <taxon>Actinomycetota</taxon>
        <taxon>Actinomycetes</taxon>
        <taxon>Micrococcales</taxon>
        <taxon>Promicromonosporaceae</taxon>
        <taxon>Xylanimonas</taxon>
    </lineage>
</organism>
<name>A0A4P6FMC6_9MICO</name>
<dbReference type="InterPro" id="IPR016288">
    <property type="entry name" value="Beta_cellobiohydrolase"/>
</dbReference>
<dbReference type="AlphaFoldDB" id="A0A4P6FMC6"/>
<feature type="chain" id="PRO_5020373368" description="Glucanase" evidence="2">
    <location>
        <begin position="22"/>
        <end position="403"/>
    </location>
</feature>